<dbReference type="Gene3D" id="3.40.190.290">
    <property type="match status" value="1"/>
</dbReference>
<dbReference type="InterPro" id="IPR005119">
    <property type="entry name" value="LysR_subst-bd"/>
</dbReference>
<dbReference type="EMBL" id="SPVF01000256">
    <property type="protein sequence ID" value="TFW11612.1"/>
    <property type="molecule type" value="Genomic_DNA"/>
</dbReference>
<reference evidence="6 7" key="1">
    <citation type="submission" date="2019-03" db="EMBL/GenBank/DDBJ databases">
        <title>Draft Genome Sequence of Massilia arenosa sp. nov., a Novel Massilia Species Isolated from a Sandy-loam Maize Soil.</title>
        <authorList>
            <person name="Raths R."/>
            <person name="Peta V."/>
            <person name="Bucking H."/>
        </authorList>
    </citation>
    <scope>NUCLEOTIDE SEQUENCE [LARGE SCALE GENOMIC DNA]</scope>
    <source>
        <strain evidence="6 7">MC02</strain>
    </source>
</reference>
<dbReference type="Proteomes" id="UP000298438">
    <property type="component" value="Unassembled WGS sequence"/>
</dbReference>
<protein>
    <submittedName>
        <fullName evidence="6">LysR family transcriptional regulator</fullName>
    </submittedName>
</protein>
<dbReference type="AlphaFoldDB" id="A0A4Y9RRS7"/>
<keyword evidence="7" id="KW-1185">Reference proteome</keyword>
<dbReference type="PROSITE" id="PS50931">
    <property type="entry name" value="HTH_LYSR"/>
    <property type="match status" value="1"/>
</dbReference>
<dbReference type="GO" id="GO:0003700">
    <property type="term" value="F:DNA-binding transcription factor activity"/>
    <property type="evidence" value="ECO:0007669"/>
    <property type="project" value="InterPro"/>
</dbReference>
<evidence type="ECO:0000256" key="1">
    <source>
        <dbReference type="ARBA" id="ARBA00009437"/>
    </source>
</evidence>
<dbReference type="FunFam" id="1.10.10.10:FF:000001">
    <property type="entry name" value="LysR family transcriptional regulator"/>
    <property type="match status" value="1"/>
</dbReference>
<dbReference type="OrthoDB" id="9786526at2"/>
<dbReference type="InterPro" id="IPR036388">
    <property type="entry name" value="WH-like_DNA-bd_sf"/>
</dbReference>
<dbReference type="SUPFAM" id="SSF53850">
    <property type="entry name" value="Periplasmic binding protein-like II"/>
    <property type="match status" value="1"/>
</dbReference>
<proteinExistence type="inferred from homology"/>
<sequence>MFNLNRFQYYAAIVDCGSLTRAAEQLAVTKAMLSFQLKQLEAELGVALLTRTTRKLVPTEAGLRFYHDCQSVLQQAQAAVDGARSRHSTLSGRLRVTSTAEYGDHVVVPALADFARLHPELEVSFFAASAPADLVAERFDLAIRLGTLADSSYRATQLGRFEPVAVAAPSYLGGTLPATPEQLAQLDGIFHERFLGPLAWTERTTGTVHLVEQRRGRMLADHARGMLAFVRAGGGVAVLPEWLVADALARGELVRLLPGYTLPPQGIHAVYPDTRHVPAKVALFIAWMKERLGA</sequence>
<gene>
    <name evidence="6" type="ORF">E4L96_20860</name>
</gene>
<comment type="caution">
    <text evidence="6">The sequence shown here is derived from an EMBL/GenBank/DDBJ whole genome shotgun (WGS) entry which is preliminary data.</text>
</comment>
<evidence type="ECO:0000313" key="7">
    <source>
        <dbReference type="Proteomes" id="UP000298438"/>
    </source>
</evidence>
<dbReference type="PRINTS" id="PR00039">
    <property type="entry name" value="HTHLYSR"/>
</dbReference>
<dbReference type="Gene3D" id="1.10.10.10">
    <property type="entry name" value="Winged helix-like DNA-binding domain superfamily/Winged helix DNA-binding domain"/>
    <property type="match status" value="1"/>
</dbReference>
<comment type="similarity">
    <text evidence="1">Belongs to the LysR transcriptional regulatory family.</text>
</comment>
<evidence type="ECO:0000259" key="5">
    <source>
        <dbReference type="PROSITE" id="PS50931"/>
    </source>
</evidence>
<evidence type="ECO:0000256" key="3">
    <source>
        <dbReference type="ARBA" id="ARBA00023125"/>
    </source>
</evidence>
<keyword evidence="3" id="KW-0238">DNA-binding</keyword>
<dbReference type="InterPro" id="IPR000847">
    <property type="entry name" value="LysR_HTH_N"/>
</dbReference>
<dbReference type="InterPro" id="IPR058163">
    <property type="entry name" value="LysR-type_TF_proteobact-type"/>
</dbReference>
<organism evidence="6 7">
    <name type="scientific">Zemynaea arenosa</name>
    <dbReference type="NCBI Taxonomy" id="2561931"/>
    <lineage>
        <taxon>Bacteria</taxon>
        <taxon>Pseudomonadati</taxon>
        <taxon>Pseudomonadota</taxon>
        <taxon>Betaproteobacteria</taxon>
        <taxon>Burkholderiales</taxon>
        <taxon>Oxalobacteraceae</taxon>
        <taxon>Telluria group</taxon>
        <taxon>Zemynaea</taxon>
    </lineage>
</organism>
<evidence type="ECO:0000256" key="4">
    <source>
        <dbReference type="ARBA" id="ARBA00023163"/>
    </source>
</evidence>
<dbReference type="Pfam" id="PF00126">
    <property type="entry name" value="HTH_1"/>
    <property type="match status" value="1"/>
</dbReference>
<dbReference type="PANTHER" id="PTHR30537:SF66">
    <property type="entry name" value="IRON-REGULATED VIRULENCE REGULATORY PROTEIN IRGB"/>
    <property type="match status" value="1"/>
</dbReference>
<feature type="domain" description="HTH lysR-type" evidence="5">
    <location>
        <begin position="2"/>
        <end position="59"/>
    </location>
</feature>
<dbReference type="PANTHER" id="PTHR30537">
    <property type="entry name" value="HTH-TYPE TRANSCRIPTIONAL REGULATOR"/>
    <property type="match status" value="1"/>
</dbReference>
<accession>A0A4Y9RRS7</accession>
<dbReference type="CDD" id="cd08422">
    <property type="entry name" value="PBP2_CrgA_like"/>
    <property type="match status" value="1"/>
</dbReference>
<evidence type="ECO:0000256" key="2">
    <source>
        <dbReference type="ARBA" id="ARBA00023015"/>
    </source>
</evidence>
<dbReference type="InterPro" id="IPR036390">
    <property type="entry name" value="WH_DNA-bd_sf"/>
</dbReference>
<dbReference type="GO" id="GO:0043565">
    <property type="term" value="F:sequence-specific DNA binding"/>
    <property type="evidence" value="ECO:0007669"/>
    <property type="project" value="TreeGrafter"/>
</dbReference>
<dbReference type="RefSeq" id="WP_135209146.1">
    <property type="nucleotide sequence ID" value="NZ_SPVF01000256.1"/>
</dbReference>
<name>A0A4Y9RRS7_9BURK</name>
<dbReference type="GO" id="GO:0006351">
    <property type="term" value="P:DNA-templated transcription"/>
    <property type="evidence" value="ECO:0007669"/>
    <property type="project" value="TreeGrafter"/>
</dbReference>
<dbReference type="Pfam" id="PF03466">
    <property type="entry name" value="LysR_substrate"/>
    <property type="match status" value="1"/>
</dbReference>
<evidence type="ECO:0000313" key="6">
    <source>
        <dbReference type="EMBL" id="TFW11612.1"/>
    </source>
</evidence>
<keyword evidence="2" id="KW-0805">Transcription regulation</keyword>
<dbReference type="SUPFAM" id="SSF46785">
    <property type="entry name" value="Winged helix' DNA-binding domain"/>
    <property type="match status" value="1"/>
</dbReference>
<keyword evidence="4" id="KW-0804">Transcription</keyword>